<evidence type="ECO:0000313" key="1">
    <source>
        <dbReference type="EMBL" id="EWC60686.1"/>
    </source>
</evidence>
<name>W7IW62_9PSEU</name>
<organism evidence="1 2">
    <name type="scientific">Actinokineospora spheciospongiae</name>
    <dbReference type="NCBI Taxonomy" id="909613"/>
    <lineage>
        <taxon>Bacteria</taxon>
        <taxon>Bacillati</taxon>
        <taxon>Actinomycetota</taxon>
        <taxon>Actinomycetes</taxon>
        <taxon>Pseudonocardiales</taxon>
        <taxon>Pseudonocardiaceae</taxon>
        <taxon>Actinokineospora</taxon>
    </lineage>
</organism>
<proteinExistence type="predicted"/>
<dbReference type="RefSeq" id="WP_052021375.1">
    <property type="nucleotide sequence ID" value="NZ_AYXG01000147.1"/>
</dbReference>
<accession>A0A8E2X4D6</accession>
<dbReference type="EMBL" id="AYXG01000147">
    <property type="protein sequence ID" value="EWC60686.1"/>
    <property type="molecule type" value="Genomic_DNA"/>
</dbReference>
<comment type="caution">
    <text evidence="1">The sequence shown here is derived from an EMBL/GenBank/DDBJ whole genome shotgun (WGS) entry which is preliminary data.</text>
</comment>
<accession>W7IW62</accession>
<dbReference type="Proteomes" id="UP000019277">
    <property type="component" value="Unassembled WGS sequence"/>
</dbReference>
<dbReference type="OrthoDB" id="3692788at2"/>
<protein>
    <submittedName>
        <fullName evidence="1">Uncharacterized protein</fullName>
    </submittedName>
</protein>
<keyword evidence="2" id="KW-1185">Reference proteome</keyword>
<gene>
    <name evidence="1" type="ORF">UO65_3969</name>
</gene>
<evidence type="ECO:0000313" key="2">
    <source>
        <dbReference type="Proteomes" id="UP000019277"/>
    </source>
</evidence>
<dbReference type="AlphaFoldDB" id="W7IW62"/>
<sequence length="97" mass="11135">MSFKGLTHPYDGSRACSRIYLFGHTFRWAKGDRYVAVMRGTCVEQRRFLIIEDRLRPPVLEGPQPLVDAIPATHGDWSDTDLLRSMAENWARRSGRA</sequence>
<reference evidence="1 2" key="1">
    <citation type="journal article" date="2014" name="Genome Announc.">
        <title>Draft Genome Sequence of the Antitrypanosomally Active Sponge-Associated Bacterium Actinokineospora sp. Strain EG49.</title>
        <authorList>
            <person name="Harjes J."/>
            <person name="Ryu T."/>
            <person name="Abdelmohsen U.R."/>
            <person name="Moitinho-Silva L."/>
            <person name="Horn H."/>
            <person name="Ravasi T."/>
            <person name="Hentschel U."/>
        </authorList>
    </citation>
    <scope>NUCLEOTIDE SEQUENCE [LARGE SCALE GENOMIC DNA]</scope>
    <source>
        <strain evidence="1 2">EG49</strain>
    </source>
</reference>